<dbReference type="GO" id="GO:0008270">
    <property type="term" value="F:zinc ion binding"/>
    <property type="evidence" value="ECO:0007669"/>
    <property type="project" value="InterPro"/>
</dbReference>
<dbReference type="SUPFAM" id="SSF51556">
    <property type="entry name" value="Metallo-dependent hydrolases"/>
    <property type="match status" value="1"/>
</dbReference>
<keyword evidence="1" id="KW-0479">Metal-binding</keyword>
<evidence type="ECO:0000256" key="2">
    <source>
        <dbReference type="ARBA" id="ARBA00022801"/>
    </source>
</evidence>
<evidence type="ECO:0000313" key="4">
    <source>
        <dbReference type="Proteomes" id="UP000070463"/>
    </source>
</evidence>
<dbReference type="PANTHER" id="PTHR10819">
    <property type="entry name" value="PHOSPHOTRIESTERASE-RELATED"/>
    <property type="match status" value="1"/>
</dbReference>
<dbReference type="InterPro" id="IPR001559">
    <property type="entry name" value="Phosphotriesterase"/>
</dbReference>
<protein>
    <recommendedName>
        <fullName evidence="5">Phosphotriesterase</fullName>
    </recommendedName>
</protein>
<evidence type="ECO:0000256" key="1">
    <source>
        <dbReference type="ARBA" id="ARBA00022723"/>
    </source>
</evidence>
<sequence>MFHKIKAIKEEIMKKEINTVLGQIDTNELGFCLSHEHLLFSFPFWSSPRDEATETTERKVQLKLKDRWKFSKYLGTLEESGFEQTDEDLAAKELMDFSKVGGDTLCEMTLPGAGRDPKGLQRIFVLPSLINSPWFRPLYICREIEFFSVK</sequence>
<comment type="caution">
    <text evidence="3">The sequence shown here is derived from an EMBL/GenBank/DDBJ whole genome shotgun (WGS) entry which is preliminary data.</text>
</comment>
<dbReference type="PANTHER" id="PTHR10819:SF3">
    <property type="entry name" value="PHOSPHOTRIESTERASE-RELATED PROTEIN"/>
    <property type="match status" value="1"/>
</dbReference>
<dbReference type="Gene3D" id="3.20.20.140">
    <property type="entry name" value="Metal-dependent hydrolases"/>
    <property type="match status" value="1"/>
</dbReference>
<accession>A0A133UJZ8</accession>
<keyword evidence="4" id="KW-1185">Reference proteome</keyword>
<dbReference type="AlphaFoldDB" id="A0A133UJZ8"/>
<dbReference type="Proteomes" id="UP000070463">
    <property type="component" value="Unassembled WGS sequence"/>
</dbReference>
<organism evidence="3 4">
    <name type="scientific">candidate division MSBL1 archaeon SCGC-AAA259I09</name>
    <dbReference type="NCBI Taxonomy" id="1698267"/>
    <lineage>
        <taxon>Archaea</taxon>
        <taxon>Methanobacteriati</taxon>
        <taxon>Methanobacteriota</taxon>
        <taxon>candidate division MSBL1</taxon>
    </lineage>
</organism>
<dbReference type="GO" id="GO:0016787">
    <property type="term" value="F:hydrolase activity"/>
    <property type="evidence" value="ECO:0007669"/>
    <property type="project" value="UniProtKB-KW"/>
</dbReference>
<evidence type="ECO:0008006" key="5">
    <source>
        <dbReference type="Google" id="ProtNLM"/>
    </source>
</evidence>
<dbReference type="EMBL" id="LHXR01000185">
    <property type="protein sequence ID" value="KXA94440.1"/>
    <property type="molecule type" value="Genomic_DNA"/>
</dbReference>
<gene>
    <name evidence="3" type="ORF">AKJ37_07595</name>
</gene>
<name>A0A133UJZ8_9EURY</name>
<keyword evidence="2" id="KW-0378">Hydrolase</keyword>
<proteinExistence type="predicted"/>
<reference evidence="3 4" key="1">
    <citation type="journal article" date="2016" name="Sci. Rep.">
        <title>Metabolic traits of an uncultured archaeal lineage -MSBL1- from brine pools of the Red Sea.</title>
        <authorList>
            <person name="Mwirichia R."/>
            <person name="Alam I."/>
            <person name="Rashid M."/>
            <person name="Vinu M."/>
            <person name="Ba-Alawi W."/>
            <person name="Anthony Kamau A."/>
            <person name="Kamanda Ngugi D."/>
            <person name="Goker M."/>
            <person name="Klenk H.P."/>
            <person name="Bajic V."/>
            <person name="Stingl U."/>
        </authorList>
    </citation>
    <scope>NUCLEOTIDE SEQUENCE [LARGE SCALE GENOMIC DNA]</scope>
    <source>
        <strain evidence="3">SCGC-AAA259I09</strain>
    </source>
</reference>
<evidence type="ECO:0000313" key="3">
    <source>
        <dbReference type="EMBL" id="KXA94440.1"/>
    </source>
</evidence>
<dbReference type="InterPro" id="IPR032466">
    <property type="entry name" value="Metal_Hydrolase"/>
</dbReference>
<dbReference type="Pfam" id="PF02126">
    <property type="entry name" value="PTE"/>
    <property type="match status" value="1"/>
</dbReference>